<evidence type="ECO:0000313" key="3">
    <source>
        <dbReference type="Proteomes" id="UP001159363"/>
    </source>
</evidence>
<dbReference type="Proteomes" id="UP001159363">
    <property type="component" value="Chromosome 4"/>
</dbReference>
<gene>
    <name evidence="2" type="ORF">PR048_015418</name>
</gene>
<keyword evidence="3" id="KW-1185">Reference proteome</keyword>
<accession>A0ABQ9HGX6</accession>
<comment type="caution">
    <text evidence="2">The sequence shown here is derived from an EMBL/GenBank/DDBJ whole genome shotgun (WGS) entry which is preliminary data.</text>
</comment>
<reference evidence="2 3" key="1">
    <citation type="submission" date="2023-02" db="EMBL/GenBank/DDBJ databases">
        <title>LHISI_Scaffold_Assembly.</title>
        <authorList>
            <person name="Stuart O.P."/>
            <person name="Cleave R."/>
            <person name="Magrath M.J.L."/>
            <person name="Mikheyev A.S."/>
        </authorList>
    </citation>
    <scope>NUCLEOTIDE SEQUENCE [LARGE SCALE GENOMIC DNA]</scope>
    <source>
        <strain evidence="2">Daus_M_001</strain>
        <tissue evidence="2">Leg muscle</tissue>
    </source>
</reference>
<evidence type="ECO:0000256" key="1">
    <source>
        <dbReference type="SAM" id="MobiDB-lite"/>
    </source>
</evidence>
<dbReference type="EMBL" id="JARBHB010000005">
    <property type="protein sequence ID" value="KAJ8883574.1"/>
    <property type="molecule type" value="Genomic_DNA"/>
</dbReference>
<feature type="region of interest" description="Disordered" evidence="1">
    <location>
        <begin position="50"/>
        <end position="131"/>
    </location>
</feature>
<evidence type="ECO:0000313" key="2">
    <source>
        <dbReference type="EMBL" id="KAJ8883574.1"/>
    </source>
</evidence>
<sequence length="131" mass="14214">MKGNRGTVSKDQFPAMLNKLIEKIEDSVSANIKSSFEKCGLIPLNRQTVLSQLPSSTPSDTSSANPKMEGSLTELLKSLRYGENGNIPRRKRNLHIPPGKSVTNIESEVSHSDDDNINDLSGLEDNASSSS</sequence>
<feature type="compositionally biased region" description="Polar residues" evidence="1">
    <location>
        <begin position="50"/>
        <end position="65"/>
    </location>
</feature>
<proteinExistence type="predicted"/>
<organism evidence="2 3">
    <name type="scientific">Dryococelus australis</name>
    <dbReference type="NCBI Taxonomy" id="614101"/>
    <lineage>
        <taxon>Eukaryota</taxon>
        <taxon>Metazoa</taxon>
        <taxon>Ecdysozoa</taxon>
        <taxon>Arthropoda</taxon>
        <taxon>Hexapoda</taxon>
        <taxon>Insecta</taxon>
        <taxon>Pterygota</taxon>
        <taxon>Neoptera</taxon>
        <taxon>Polyneoptera</taxon>
        <taxon>Phasmatodea</taxon>
        <taxon>Verophasmatodea</taxon>
        <taxon>Anareolatae</taxon>
        <taxon>Phasmatidae</taxon>
        <taxon>Eurycanthinae</taxon>
        <taxon>Dryococelus</taxon>
    </lineage>
</organism>
<protein>
    <submittedName>
        <fullName evidence="2">Uncharacterized protein</fullName>
    </submittedName>
</protein>
<name>A0ABQ9HGX6_9NEOP</name>